<evidence type="ECO:0000313" key="3">
    <source>
        <dbReference type="EMBL" id="OIW33487.1"/>
    </source>
</evidence>
<dbReference type="PANTHER" id="PTHR43709:SF2">
    <property type="entry name" value="DUF453 DOMAIN PROTEIN (AFU_ORTHOLOGUE AFUA_6G00360)"/>
    <property type="match status" value="1"/>
</dbReference>
<dbReference type="InParanoid" id="A0A1J7J0A1"/>
<dbReference type="STRING" id="1408157.A0A1J7J0A1"/>
<dbReference type="SUPFAM" id="SSF54506">
    <property type="entry name" value="Diaminopimelate epimerase-like"/>
    <property type="match status" value="2"/>
</dbReference>
<sequence>MRRLQFLSSSTIRHLHTSPRQQGRSFPATFARGGTSNGLVIRREHLPPLQSEWPAVLAAAMGSPDPWGRQLDGMGSGVSSTSKVCVISRSERGDADVDFTFVQVGVKDGKLDVAGNCGNMSAVVGPVAWDEGVVEGRVEGGEALVRIWNTNTGKMVHAPFRVDGEGEGRRFEPRGEYEMDGVPGTGSRVTLSFLRPAGAGTGKGALPSGMGVDELVLAGGDTVEASLVDVSNPGVFVRARDLAGGRYGDGATPVEVEADEGFRGLLEEVRRAGAERMGLDPEVQSVPKVVMVFDPPPAGGEVDGGVDVRCLAMSMGQAHKAVPLTLALCLGAAAGIEGTIPYQLRSGRRETRKDGKGARSTTVVIGHPSGTVEIGTTVEDGEIVSAELHRTARVLMKGEVFY</sequence>
<comment type="similarity">
    <text evidence="1">Belongs to the PrpF family.</text>
</comment>
<evidence type="ECO:0000313" key="4">
    <source>
        <dbReference type="Proteomes" id="UP000182658"/>
    </source>
</evidence>
<evidence type="ECO:0000256" key="2">
    <source>
        <dbReference type="ARBA" id="ARBA00023235"/>
    </source>
</evidence>
<keyword evidence="4" id="KW-1185">Reference proteome</keyword>
<proteinExistence type="inferred from homology"/>
<protein>
    <submittedName>
        <fullName evidence="3">DUF453-domain-containing protein</fullName>
    </submittedName>
</protein>
<dbReference type="GO" id="GO:0016853">
    <property type="term" value="F:isomerase activity"/>
    <property type="evidence" value="ECO:0007669"/>
    <property type="project" value="UniProtKB-KW"/>
</dbReference>
<evidence type="ECO:0000256" key="1">
    <source>
        <dbReference type="ARBA" id="ARBA00007673"/>
    </source>
</evidence>
<dbReference type="InterPro" id="IPR007400">
    <property type="entry name" value="PrpF-like"/>
</dbReference>
<dbReference type="Gene3D" id="3.10.310.10">
    <property type="entry name" value="Diaminopimelate Epimerase, Chain A, domain 1"/>
    <property type="match status" value="2"/>
</dbReference>
<gene>
    <name evidence="3" type="ORF">CONLIGDRAFT_628393</name>
</gene>
<accession>A0A1J7J0A1</accession>
<dbReference type="EMBL" id="KV875094">
    <property type="protein sequence ID" value="OIW33487.1"/>
    <property type="molecule type" value="Genomic_DNA"/>
</dbReference>
<keyword evidence="2" id="KW-0413">Isomerase</keyword>
<reference evidence="3 4" key="1">
    <citation type="submission" date="2016-10" db="EMBL/GenBank/DDBJ databases">
        <title>Draft genome sequence of Coniochaeta ligniaria NRRL30616, a lignocellulolytic fungus for bioabatement of inhibitors in plant biomass hydrolysates.</title>
        <authorList>
            <consortium name="DOE Joint Genome Institute"/>
            <person name="Jimenez D.J."/>
            <person name="Hector R.E."/>
            <person name="Riley R."/>
            <person name="Sun H."/>
            <person name="Grigoriev I.V."/>
            <person name="Van Elsas J.D."/>
            <person name="Nichols N.N."/>
        </authorList>
    </citation>
    <scope>NUCLEOTIDE SEQUENCE [LARGE SCALE GENOMIC DNA]</scope>
    <source>
        <strain evidence="3 4">NRRL 30616</strain>
    </source>
</reference>
<dbReference type="Proteomes" id="UP000182658">
    <property type="component" value="Unassembled WGS sequence"/>
</dbReference>
<dbReference type="OrthoDB" id="10267539at2759"/>
<dbReference type="Pfam" id="PF04303">
    <property type="entry name" value="PrpF"/>
    <property type="match status" value="1"/>
</dbReference>
<dbReference type="PANTHER" id="PTHR43709">
    <property type="entry name" value="ACONITATE ISOMERASE-RELATED"/>
    <property type="match status" value="1"/>
</dbReference>
<name>A0A1J7J0A1_9PEZI</name>
<organism evidence="3 4">
    <name type="scientific">Coniochaeta ligniaria NRRL 30616</name>
    <dbReference type="NCBI Taxonomy" id="1408157"/>
    <lineage>
        <taxon>Eukaryota</taxon>
        <taxon>Fungi</taxon>
        <taxon>Dikarya</taxon>
        <taxon>Ascomycota</taxon>
        <taxon>Pezizomycotina</taxon>
        <taxon>Sordariomycetes</taxon>
        <taxon>Sordariomycetidae</taxon>
        <taxon>Coniochaetales</taxon>
        <taxon>Coniochaetaceae</taxon>
        <taxon>Coniochaeta</taxon>
    </lineage>
</organism>
<dbReference type="AlphaFoldDB" id="A0A1J7J0A1"/>